<gene>
    <name evidence="2" type="ORF">EMPG_15071</name>
</gene>
<feature type="region of interest" description="Disordered" evidence="1">
    <location>
        <begin position="457"/>
        <end position="479"/>
    </location>
</feature>
<sequence length="547" mass="61226">MSGSSAVAYHTVSPSYQVLLENDATLKRILLRLRENTSINIFRPCLLVCKKWYSLAIAVLQAAVVLRKHSLCLFVRSARLPLSSKAFAIQSLSLLLDVAAVDPSSTGATAWPLGHLLKDLAKVMAGVMRAVRIFSLRIDHEPACAVDSGLGDDIDRITAEPSFPASAVIALLESLPETCSDVEIDTSGFEIYTDGEHLCPQIAKLLPNLTHLRLRVRQICPSLINLPAQSSCSRCRGELQVPLCPKLRSLVINTELSSAVHGGITRCSPSSETRPAEAKGNHAEEDLQTELSHHLLLGLTSKNCFPVAERIEIHAPIELDAIPWHHIRQTDIKNCKTYISSFILLPSYTQQDAWKRGTHRCMRPRSTGDGTDAVIISSWQPYPRELMGKNAWISNSEGVSLPKVRYPHVLSVFGTDDYHLFPNKDEVRRAEEEEGEGGEVHETRHYHSSLSGYAKEMRKRWRENRAGSTAQTQTRAQTHSHPIYQELCRITDANYESSLQTQTYHTLRPIPHELFPFPDLVPMEWYRKQTPLGHADFRRVGDGCCCY</sequence>
<organism evidence="2 3">
    <name type="scientific">Blastomyces silverae</name>
    <dbReference type="NCBI Taxonomy" id="2060906"/>
    <lineage>
        <taxon>Eukaryota</taxon>
        <taxon>Fungi</taxon>
        <taxon>Dikarya</taxon>
        <taxon>Ascomycota</taxon>
        <taxon>Pezizomycotina</taxon>
        <taxon>Eurotiomycetes</taxon>
        <taxon>Eurotiomycetidae</taxon>
        <taxon>Onygenales</taxon>
        <taxon>Ajellomycetaceae</taxon>
        <taxon>Blastomyces</taxon>
    </lineage>
</organism>
<proteinExistence type="predicted"/>
<name>A0A0H1BDI9_9EURO</name>
<evidence type="ECO:0000313" key="3">
    <source>
        <dbReference type="Proteomes" id="UP000053573"/>
    </source>
</evidence>
<evidence type="ECO:0000313" key="2">
    <source>
        <dbReference type="EMBL" id="KLJ09514.1"/>
    </source>
</evidence>
<dbReference type="OrthoDB" id="4192220at2759"/>
<keyword evidence="3" id="KW-1185">Reference proteome</keyword>
<dbReference type="STRING" id="2060906.A0A0H1BDI9"/>
<evidence type="ECO:0008006" key="4">
    <source>
        <dbReference type="Google" id="ProtNLM"/>
    </source>
</evidence>
<dbReference type="Proteomes" id="UP000053573">
    <property type="component" value="Unassembled WGS sequence"/>
</dbReference>
<protein>
    <recommendedName>
        <fullName evidence="4">F-box domain-containing protein</fullName>
    </recommendedName>
</protein>
<accession>A0A0H1BDI9</accession>
<feature type="compositionally biased region" description="Polar residues" evidence="1">
    <location>
        <begin position="466"/>
        <end position="479"/>
    </location>
</feature>
<reference evidence="3" key="1">
    <citation type="journal article" date="2015" name="PLoS Genet.">
        <title>The dynamic genome and transcriptome of the human fungal pathogen Blastomyces and close relative Emmonsia.</title>
        <authorList>
            <person name="Munoz J.F."/>
            <person name="Gauthier G.M."/>
            <person name="Desjardins C.A."/>
            <person name="Gallo J.E."/>
            <person name="Holder J."/>
            <person name="Sullivan T.D."/>
            <person name="Marty A.J."/>
            <person name="Carmen J.C."/>
            <person name="Chen Z."/>
            <person name="Ding L."/>
            <person name="Gujja S."/>
            <person name="Magrini V."/>
            <person name="Misas E."/>
            <person name="Mitreva M."/>
            <person name="Priest M."/>
            <person name="Saif S."/>
            <person name="Whiston E.A."/>
            <person name="Young S."/>
            <person name="Zeng Q."/>
            <person name="Goldman W.E."/>
            <person name="Mardis E.R."/>
            <person name="Taylor J.W."/>
            <person name="McEwen J.G."/>
            <person name="Clay O.K."/>
            <person name="Klein B.S."/>
            <person name="Cuomo C.A."/>
        </authorList>
    </citation>
    <scope>NUCLEOTIDE SEQUENCE [LARGE SCALE GENOMIC DNA]</scope>
    <source>
        <strain evidence="3">UAMH 139</strain>
    </source>
</reference>
<dbReference type="AlphaFoldDB" id="A0A0H1BDI9"/>
<comment type="caution">
    <text evidence="2">The sequence shown here is derived from an EMBL/GenBank/DDBJ whole genome shotgun (WGS) entry which is preliminary data.</text>
</comment>
<evidence type="ECO:0000256" key="1">
    <source>
        <dbReference type="SAM" id="MobiDB-lite"/>
    </source>
</evidence>
<dbReference type="EMBL" id="LDEV01002328">
    <property type="protein sequence ID" value="KLJ09514.1"/>
    <property type="molecule type" value="Genomic_DNA"/>
</dbReference>